<feature type="domain" description="DUF5703" evidence="2">
    <location>
        <begin position="41"/>
        <end position="333"/>
    </location>
</feature>
<dbReference type="Pfam" id="PF18961">
    <property type="entry name" value="DUF5703_N"/>
    <property type="match status" value="1"/>
</dbReference>
<dbReference type="InterPro" id="IPR008928">
    <property type="entry name" value="6-hairpin_glycosidase_sf"/>
</dbReference>
<dbReference type="InterPro" id="IPR043757">
    <property type="entry name" value="DUF5703_N"/>
</dbReference>
<keyword evidence="1" id="KW-0732">Signal</keyword>
<name>A0ABX1RV42_9FLAO</name>
<comment type="caution">
    <text evidence="3">The sequence shown here is derived from an EMBL/GenBank/DDBJ whole genome shotgun (WGS) entry which is preliminary data.</text>
</comment>
<keyword evidence="4" id="KW-1185">Reference proteome</keyword>
<dbReference type="Gene3D" id="1.50.10.10">
    <property type="match status" value="1"/>
</dbReference>
<evidence type="ECO:0000313" key="4">
    <source>
        <dbReference type="Proteomes" id="UP000746690"/>
    </source>
</evidence>
<feature type="signal peptide" evidence="1">
    <location>
        <begin position="1"/>
        <end position="28"/>
    </location>
</feature>
<sequence>MRIKAKRSLTKRYLFLLLFITIVPNIEAQKKVDYPDMYNVVWDSQSKDAAGSMPVGGGDIGMNVWVEGNELLFYMQRSGVHDEYNGFPKLGRVRIWTEPNIFDGAATFRQELKLSESYVEVSANHPQHGMVTFKIWSEVNRPKIHVECKSSKAITYYSQFESWRTKPRKLNMDKKIKDRWGWWDTGGWAHDVILEPDNFKQEDTGFSFYHINPEEKLTSKLAYEITGLGEHYGKYYDPLKDLVWGGWMGADNLIYDQKVEGKYTLTNFTGWRYKSKKPTKKQHIELVFHNSHCSTASKWLDEIEDIKEDKVSMAEAWKSNTKWWKAFWEKSYMVLNPKKDENDSIWRMGRNYNLFRYMTALNAYGENPTMFNGGLISFDPSLVTKRFPFHPDWRCWSGGNYTLQNQRWVYWPMLKWGDFEHMESQFDFFERTLEVGKLRVSENYGFEGWVFEEVGTVYGLPMPMHYGFKEVYDEQRKRPDWIEQGLSTNWCTIHHHTAMLEFSYMILEYHRYSGRDISKWLPIVKGTIDFFDNYYRHKAKYNANWQELDPDGKLIIFPAAACESHYYVSNPVPDLAGLKAVAKGVQKLPQDWVDKFFGGINKIKNFEKTIPDFHLDDIDGDVVIPPGRSVAYSWWKKTELYINYPMFPFNQIEKGDKEMDYVFNTYKHWDTWQTPDAWEVVHSWNNGNVAFARMGVVDKAADLTYKTLADGPFRFPSFWGPGNDWVPDHNWGGTGAVGLQEMLVQTLDDKIVLTPTWPDDWNCNFKVIAPKQTTITGKVVNGEIKDLEVLPKERKKDVIIN</sequence>
<evidence type="ECO:0000256" key="1">
    <source>
        <dbReference type="SAM" id="SignalP"/>
    </source>
</evidence>
<dbReference type="InterPro" id="IPR012341">
    <property type="entry name" value="6hp_glycosidase-like_sf"/>
</dbReference>
<dbReference type="Proteomes" id="UP000746690">
    <property type="component" value="Unassembled WGS sequence"/>
</dbReference>
<accession>A0ABX1RV42</accession>
<evidence type="ECO:0000259" key="2">
    <source>
        <dbReference type="Pfam" id="PF18961"/>
    </source>
</evidence>
<dbReference type="RefSeq" id="WP_169670819.1">
    <property type="nucleotide sequence ID" value="NZ_JABBHF010000002.1"/>
</dbReference>
<protein>
    <recommendedName>
        <fullName evidence="2">DUF5703 domain-containing protein</fullName>
    </recommendedName>
</protein>
<reference evidence="3 4" key="1">
    <citation type="submission" date="2020-04" db="EMBL/GenBank/DDBJ databases">
        <title>A Flavivirga sp. nov.</title>
        <authorList>
            <person name="Sun X."/>
        </authorList>
    </citation>
    <scope>NUCLEOTIDE SEQUENCE [LARGE SCALE GENOMIC DNA]</scope>
    <source>
        <strain evidence="3 4">Y03</strain>
    </source>
</reference>
<dbReference type="EMBL" id="JABBHF010000002">
    <property type="protein sequence ID" value="NMH86870.1"/>
    <property type="molecule type" value="Genomic_DNA"/>
</dbReference>
<gene>
    <name evidence="3" type="ORF">HHX25_05095</name>
</gene>
<feature type="chain" id="PRO_5046718195" description="DUF5703 domain-containing protein" evidence="1">
    <location>
        <begin position="29"/>
        <end position="801"/>
    </location>
</feature>
<organism evidence="3 4">
    <name type="scientific">Flavivirga algicola</name>
    <dbReference type="NCBI Taxonomy" id="2729136"/>
    <lineage>
        <taxon>Bacteria</taxon>
        <taxon>Pseudomonadati</taxon>
        <taxon>Bacteroidota</taxon>
        <taxon>Flavobacteriia</taxon>
        <taxon>Flavobacteriales</taxon>
        <taxon>Flavobacteriaceae</taxon>
        <taxon>Flavivirga</taxon>
    </lineage>
</organism>
<proteinExistence type="predicted"/>
<dbReference type="SUPFAM" id="SSF48208">
    <property type="entry name" value="Six-hairpin glycosidases"/>
    <property type="match status" value="1"/>
</dbReference>
<evidence type="ECO:0000313" key="3">
    <source>
        <dbReference type="EMBL" id="NMH86870.1"/>
    </source>
</evidence>